<accession>A0A2S0ICQ4</accession>
<dbReference type="PANTHER" id="PTHR43832">
    <property type="match status" value="1"/>
</dbReference>
<dbReference type="GO" id="GO:0008168">
    <property type="term" value="F:methyltransferase activity"/>
    <property type="evidence" value="ECO:0007669"/>
    <property type="project" value="UniProtKB-KW"/>
</dbReference>
<keyword evidence="1" id="KW-0808">Transferase</keyword>
<dbReference type="CDD" id="cd02440">
    <property type="entry name" value="AdoMet_MTases"/>
    <property type="match status" value="1"/>
</dbReference>
<dbReference type="PANTHER" id="PTHR43832:SF1">
    <property type="entry name" value="S-ADENOSYL-L-METHIONINE-DEPENDENT METHYLTRANSFERASES SUPERFAMILY PROTEIN"/>
    <property type="match status" value="1"/>
</dbReference>
<protein>
    <submittedName>
        <fullName evidence="1">SAM-dependent methyltransferase</fullName>
    </submittedName>
</protein>
<dbReference type="Gene3D" id="3.40.50.150">
    <property type="entry name" value="Vaccinia Virus protein VP39"/>
    <property type="match status" value="1"/>
</dbReference>
<reference evidence="1 2" key="1">
    <citation type="submission" date="2017-09" db="EMBL/GenBank/DDBJ databases">
        <title>Genomic, metabolic, and phenotypic characteristics of bacterial isolates from the natural microbiome of the model nematode Caenorhabditis elegans.</title>
        <authorList>
            <person name="Zimmermann J."/>
            <person name="Obeng N."/>
            <person name="Yang W."/>
            <person name="Obeng O."/>
            <person name="Kissoyan K."/>
            <person name="Pees B."/>
            <person name="Dirksen P."/>
            <person name="Hoppner M."/>
            <person name="Franke A."/>
            <person name="Rosenstiel P."/>
            <person name="Leippe M."/>
            <person name="Dierking K."/>
            <person name="Kaleta C."/>
            <person name="Schulenburg H."/>
        </authorList>
    </citation>
    <scope>NUCLEOTIDE SEQUENCE [LARGE SCALE GENOMIC DNA]</scope>
    <source>
        <strain evidence="1 2">MYb73</strain>
    </source>
</reference>
<dbReference type="GO" id="GO:0032259">
    <property type="term" value="P:methylation"/>
    <property type="evidence" value="ECO:0007669"/>
    <property type="project" value="UniProtKB-KW"/>
</dbReference>
<sequence>MTTAILHDTALPADRPAPGLLGLAERGLLPDALLRLGMRRLCAERLAQEYAGGIEAWTERDRQLIAGLRTSAVAIHTDAANAQHYELPAAFFQLCLGARMKYSSCYYPTGDETLDQAETAMLRLYGKRAELADGQDILELGCGWGSLTLWMAERYPNARITAVSNSVSQRQHIEARCRERGWSHVRVVTCDVNVLALPAAAFDRCVSVEMFEHMRNYQDLMARIAQWLRPGGKLFVHIFAHRERAYPFETDGAGNWMGRHFFTGGIMPSAQTLLHFQQDLALEERWFLDGTHYARTANHWLANQDARREAAREALAEAYGAPLAGLWHQRWRMFWMACAELFGYDEGQQWGVAHYRYTRP</sequence>
<dbReference type="SUPFAM" id="SSF53335">
    <property type="entry name" value="S-adenosyl-L-methionine-dependent methyltransferases"/>
    <property type="match status" value="1"/>
</dbReference>
<dbReference type="RefSeq" id="WP_105240479.1">
    <property type="nucleotide sequence ID" value="NZ_CP023270.1"/>
</dbReference>
<dbReference type="EMBL" id="CP023270">
    <property type="protein sequence ID" value="AVJ29815.1"/>
    <property type="molecule type" value="Genomic_DNA"/>
</dbReference>
<dbReference type="AlphaFoldDB" id="A0A2S0ICQ4"/>
<gene>
    <name evidence="1" type="ORF">CLM73_23480</name>
</gene>
<dbReference type="InterPro" id="IPR029063">
    <property type="entry name" value="SAM-dependent_MTases_sf"/>
</dbReference>
<dbReference type="Proteomes" id="UP000239477">
    <property type="component" value="Chromosome"/>
</dbReference>
<dbReference type="Pfam" id="PF02353">
    <property type="entry name" value="CMAS"/>
    <property type="match status" value="1"/>
</dbReference>
<name>A0A2S0ICQ4_9BURK</name>
<dbReference type="FunFam" id="3.40.50.150:FF:000554">
    <property type="entry name" value="Cation-transporting ATPase"/>
    <property type="match status" value="1"/>
</dbReference>
<organism evidence="1 2">
    <name type="scientific">Achromobacter spanius</name>
    <dbReference type="NCBI Taxonomy" id="217203"/>
    <lineage>
        <taxon>Bacteria</taxon>
        <taxon>Pseudomonadati</taxon>
        <taxon>Pseudomonadota</taxon>
        <taxon>Betaproteobacteria</taxon>
        <taxon>Burkholderiales</taxon>
        <taxon>Alcaligenaceae</taxon>
        <taxon>Achromobacter</taxon>
    </lineage>
</organism>
<keyword evidence="1" id="KW-0489">Methyltransferase</keyword>
<dbReference type="OrthoDB" id="9782855at2"/>
<proteinExistence type="predicted"/>
<evidence type="ECO:0000313" key="1">
    <source>
        <dbReference type="EMBL" id="AVJ29815.1"/>
    </source>
</evidence>
<evidence type="ECO:0000313" key="2">
    <source>
        <dbReference type="Proteomes" id="UP000239477"/>
    </source>
</evidence>
<keyword evidence="2" id="KW-1185">Reference proteome</keyword>